<comment type="caution">
    <text evidence="2">The sequence shown here is derived from an EMBL/GenBank/DDBJ whole genome shotgun (WGS) entry which is preliminary data.</text>
</comment>
<reference evidence="2 3" key="1">
    <citation type="journal article" date="2019" name="Commun. Biol.">
        <title>The bagworm genome reveals a unique fibroin gene that provides high tensile strength.</title>
        <authorList>
            <person name="Kono N."/>
            <person name="Nakamura H."/>
            <person name="Ohtoshi R."/>
            <person name="Tomita M."/>
            <person name="Numata K."/>
            <person name="Arakawa K."/>
        </authorList>
    </citation>
    <scope>NUCLEOTIDE SEQUENCE [LARGE SCALE GENOMIC DNA]</scope>
</reference>
<accession>A0A4C1W2F2</accession>
<proteinExistence type="predicted"/>
<dbReference type="Proteomes" id="UP000299102">
    <property type="component" value="Unassembled WGS sequence"/>
</dbReference>
<evidence type="ECO:0000256" key="1">
    <source>
        <dbReference type="SAM" id="MobiDB-lite"/>
    </source>
</evidence>
<keyword evidence="3" id="KW-1185">Reference proteome</keyword>
<dbReference type="EMBL" id="BGZK01000449">
    <property type="protein sequence ID" value="GBP44235.1"/>
    <property type="molecule type" value="Genomic_DNA"/>
</dbReference>
<protein>
    <submittedName>
        <fullName evidence="2">Uncharacterized protein</fullName>
    </submittedName>
</protein>
<organism evidence="2 3">
    <name type="scientific">Eumeta variegata</name>
    <name type="common">Bagworm moth</name>
    <name type="synonym">Eumeta japonica</name>
    <dbReference type="NCBI Taxonomy" id="151549"/>
    <lineage>
        <taxon>Eukaryota</taxon>
        <taxon>Metazoa</taxon>
        <taxon>Ecdysozoa</taxon>
        <taxon>Arthropoda</taxon>
        <taxon>Hexapoda</taxon>
        <taxon>Insecta</taxon>
        <taxon>Pterygota</taxon>
        <taxon>Neoptera</taxon>
        <taxon>Endopterygota</taxon>
        <taxon>Lepidoptera</taxon>
        <taxon>Glossata</taxon>
        <taxon>Ditrysia</taxon>
        <taxon>Tineoidea</taxon>
        <taxon>Psychidae</taxon>
        <taxon>Oiketicinae</taxon>
        <taxon>Eumeta</taxon>
    </lineage>
</organism>
<sequence length="95" mass="10807">MSEKGVVQKDLVIRVEKRMRRLDHLERSDETRRTKTTDKTNVCDGIVGKEWHTTFMQTKLMVAAGSHFESVTLGNDESPNERGPPNALRLSPTQL</sequence>
<gene>
    <name evidence="2" type="ORF">EVAR_22119_1</name>
</gene>
<dbReference type="AlphaFoldDB" id="A0A4C1W2F2"/>
<name>A0A4C1W2F2_EUMVA</name>
<evidence type="ECO:0000313" key="2">
    <source>
        <dbReference type="EMBL" id="GBP44235.1"/>
    </source>
</evidence>
<evidence type="ECO:0000313" key="3">
    <source>
        <dbReference type="Proteomes" id="UP000299102"/>
    </source>
</evidence>
<feature type="region of interest" description="Disordered" evidence="1">
    <location>
        <begin position="71"/>
        <end position="95"/>
    </location>
</feature>